<reference evidence="1" key="1">
    <citation type="journal article" date="2014" name="Int. J. Syst. Evol. Microbiol.">
        <title>Complete genome sequence of Corynebacterium casei LMG S-19264T (=DSM 44701T), isolated from a smear-ripened cheese.</title>
        <authorList>
            <consortium name="US DOE Joint Genome Institute (JGI-PGF)"/>
            <person name="Walter F."/>
            <person name="Albersmeier A."/>
            <person name="Kalinowski J."/>
            <person name="Ruckert C."/>
        </authorList>
    </citation>
    <scope>NUCLEOTIDE SEQUENCE</scope>
    <source>
        <strain evidence="1">JCM 1480</strain>
    </source>
</reference>
<reference evidence="1" key="2">
    <citation type="submission" date="2020-09" db="EMBL/GenBank/DDBJ databases">
        <authorList>
            <person name="Sun Q."/>
            <person name="Ohkuma M."/>
        </authorList>
    </citation>
    <scope>NUCLEOTIDE SEQUENCE</scope>
    <source>
        <strain evidence="1">JCM 1480</strain>
    </source>
</reference>
<accession>A0A8H9L197</accession>
<sequence>MSIDAAVSLDIDGAIDRFTPEREVISWETIASFVRTSVRRAHPMNVRKARELMMIGTRHVDWCVTAHGLELGDNLWDPFLADAFIRSWGAHRRPRTVAAGKSQLHDLIRHINAGEDRTALRQRSGHASRPTTPYTAKEIPKLYSWANTRRMRRTGRTANAIITLGLGFGLNASTMTKVRAHHFTDHGTQGIELTLPDRQSWCDQDFEEDIRSSLRRRTADDLLIELTNRTTLADFLRTTRKASRPIDAIVPELDRLRATWFVRRASHFTSLVAVMDAYGIRHTSTLQSVFSRLPQPTPDQIRTALRTKGQP</sequence>
<dbReference type="EMBL" id="BMOI01000013">
    <property type="protein sequence ID" value="GGL08142.1"/>
    <property type="molecule type" value="Genomic_DNA"/>
</dbReference>
<dbReference type="EMBL" id="JAFBCG010000001">
    <property type="protein sequence ID" value="MBM7803319.1"/>
    <property type="molecule type" value="Genomic_DNA"/>
</dbReference>
<reference evidence="2 4" key="3">
    <citation type="submission" date="2021-01" db="EMBL/GenBank/DDBJ databases">
        <title>Sequencing the genomes of 1000 actinobacteria strains.</title>
        <authorList>
            <person name="Klenk H.-P."/>
        </authorList>
    </citation>
    <scope>NUCLEOTIDE SEQUENCE [LARGE SCALE GENOMIC DNA]</scope>
    <source>
        <strain evidence="2 4">DSM 20542</strain>
    </source>
</reference>
<dbReference type="Proteomes" id="UP000746584">
    <property type="component" value="Unassembled WGS sequence"/>
</dbReference>
<evidence type="ECO:0000313" key="3">
    <source>
        <dbReference type="Proteomes" id="UP000648535"/>
    </source>
</evidence>
<dbReference type="Proteomes" id="UP000648535">
    <property type="component" value="Unassembled WGS sequence"/>
</dbReference>
<protein>
    <recommendedName>
        <fullName evidence="5">Tyr recombinase domain-containing protein</fullName>
    </recommendedName>
</protein>
<name>A0A8H9L197_9MICO</name>
<evidence type="ECO:0000313" key="1">
    <source>
        <dbReference type="EMBL" id="GGL08142.1"/>
    </source>
</evidence>
<dbReference type="AlphaFoldDB" id="A0A8H9L197"/>
<dbReference type="RefSeq" id="WP_175328968.1">
    <property type="nucleotide sequence ID" value="NZ_BMOI01000013.1"/>
</dbReference>
<organism evidence="1 3">
    <name type="scientific">Curtobacterium luteum</name>
    <dbReference type="NCBI Taxonomy" id="33881"/>
    <lineage>
        <taxon>Bacteria</taxon>
        <taxon>Bacillati</taxon>
        <taxon>Actinomycetota</taxon>
        <taxon>Actinomycetes</taxon>
        <taxon>Micrococcales</taxon>
        <taxon>Microbacteriaceae</taxon>
        <taxon>Curtobacterium</taxon>
    </lineage>
</organism>
<gene>
    <name evidence="1" type="ORF">GCM10009769_27930</name>
    <name evidence="2" type="ORF">JOE58_002570</name>
</gene>
<evidence type="ECO:0008006" key="5">
    <source>
        <dbReference type="Google" id="ProtNLM"/>
    </source>
</evidence>
<comment type="caution">
    <text evidence="1">The sequence shown here is derived from an EMBL/GenBank/DDBJ whole genome shotgun (WGS) entry which is preliminary data.</text>
</comment>
<evidence type="ECO:0000313" key="2">
    <source>
        <dbReference type="EMBL" id="MBM7803319.1"/>
    </source>
</evidence>
<proteinExistence type="predicted"/>
<evidence type="ECO:0000313" key="4">
    <source>
        <dbReference type="Proteomes" id="UP000746584"/>
    </source>
</evidence>
<keyword evidence="4" id="KW-1185">Reference proteome</keyword>